<dbReference type="SMART" id="SM00317">
    <property type="entry name" value="SET"/>
    <property type="match status" value="1"/>
</dbReference>
<evidence type="ECO:0000256" key="14">
    <source>
        <dbReference type="ARBA" id="ARBA00052814"/>
    </source>
</evidence>
<keyword evidence="10" id="KW-0805">Transcription regulation</keyword>
<dbReference type="PROSITE" id="PS50280">
    <property type="entry name" value="SET"/>
    <property type="match status" value="1"/>
</dbReference>
<evidence type="ECO:0000256" key="8">
    <source>
        <dbReference type="ARBA" id="ARBA00022691"/>
    </source>
</evidence>
<evidence type="ECO:0000256" key="11">
    <source>
        <dbReference type="ARBA" id="ARBA00023163"/>
    </source>
</evidence>
<dbReference type="InterPro" id="IPR041938">
    <property type="entry name" value="Hist-Lys_N-MTase_N"/>
</dbReference>
<protein>
    <recommendedName>
        <fullName evidence="15">Histone-lysine N-methyltransferase Suv4-20</fullName>
        <ecNumber evidence="3">2.1.1.362</ecNumber>
    </recommendedName>
</protein>
<reference evidence="18 19" key="1">
    <citation type="submission" date="2014-07" db="EMBL/GenBank/DDBJ databases">
        <title>Genomic and transcriptomic analysis on Apis cerana provide comprehensive insights into honey bee biology.</title>
        <authorList>
            <person name="Diao Q."/>
            <person name="Sun L."/>
            <person name="Zheng H."/>
            <person name="Zheng H."/>
            <person name="Xu S."/>
            <person name="Wang S."/>
            <person name="Zeng Z."/>
            <person name="Hu F."/>
            <person name="Su S."/>
            <person name="Wu J."/>
        </authorList>
    </citation>
    <scope>NUCLEOTIDE SEQUENCE [LARGE SCALE GENOMIC DNA]</scope>
    <source>
        <tissue evidence="18">Pupae without intestine</tissue>
    </source>
</reference>
<dbReference type="SUPFAM" id="SSF82199">
    <property type="entry name" value="SET domain"/>
    <property type="match status" value="1"/>
</dbReference>
<dbReference type="InterPro" id="IPR001214">
    <property type="entry name" value="SET_dom"/>
</dbReference>
<feature type="region of interest" description="Disordered" evidence="16">
    <location>
        <begin position="893"/>
        <end position="923"/>
    </location>
</feature>
<dbReference type="Pfam" id="PF00856">
    <property type="entry name" value="SET"/>
    <property type="match status" value="1"/>
</dbReference>
<keyword evidence="19" id="KW-1185">Reference proteome</keyword>
<dbReference type="Gene3D" id="2.170.270.10">
    <property type="entry name" value="SET domain"/>
    <property type="match status" value="1"/>
</dbReference>
<sequence>MVVDCLSIQGSAAIIRKQERRLGGLVAAKMQPNNVGSCGGMTPKELSDNDDLATSLVLDPYLGFTTHKMNIRLVIGNHHMYRPLKANKDELRKIICEFIQTQNYEKTYKKLMGGDWGARLPHTKSKQQQINLEKHIYRYLKVFDKDSGFAIEPCYRYSLEGQKGAKICATRKWLKHDKISCLVGCIAELSEKEEAALLHPGKNDFSVMFSCRKNCAQLWLGPAAYINHDCRANCKFVATGRDTACVKVLRDIEVGEEITCFYGEDFFGDGNCYCECETCERRGTGAFANQKPGEELSSGYRLRETDNRINRTKHRQQPLSRNKQQADTALTEKNAVLVGNAAIAPQSLSMKELRRKGLTKYDAELLIAQGCRFSDIAQQQPIINNGENVLQTSRPHPHHSAITTNSGSRNLRNKQLCKFDSDNQNNIKNHTLRSSRIHKRTESKKNKVSEKVESSCLNGSIIKNIELEDISHRKEDSDRVDEEMMYSRLHKTHSRSTLNEETNNICHVQTSCHDILEQSSCSNLQRECSDTFIKNNREINSKLINEKEIPDIIVEINSNSVDNINITSNSKKEHYSTNSCDSVHISSMPESRLDDLHETNKNEIISKENHQSRIAHYNLSLIENCKDINNISITPIKSNDCVKEYLEFERKILKEEKEKNCEFVHKDYSYKDEEQICLIHLKSAKISNCIETDTKTPTFDILESSKDIKKNDSTNSNKLIKYLIENETNKFDRFDSDFNKSSNNTEHGKINFVKENTIIENSKGNCQKDLIIKDNIYVTNIGVSEIKSDKIGMIETCTTNQDSRTDPCKENKNFSRMETINYSEINKCNIQDTHNSILKQPLQKNDSLHTTLRSHKSRRKLINEKKSAISETEELESVTEQKITDNMIASVSKTRNKTEKTKSRLTRSQKKDRKELATTEIGVADDDSGIQDIYEFSEKESNLEDIRIPSIMRRKQETRYTGLTSHLQEMQYNDECNKIEPPVLLPQEPWPPINCNQNQLLDPNSNSQLRENSIHNESLKRLSTCSNDSAQKLTTPTEYQWQMNNSNCQVCPTTPERTGRLKLTLRMKRSPVLEDIVESGTSLSEDSYEPEYEVLRVEGVERSRRKKKHKTRDREKRHKKRELNLDPPPPPMKRLRLIFGNETHTIDFPHS</sequence>
<evidence type="ECO:0000256" key="4">
    <source>
        <dbReference type="ARBA" id="ARBA00022454"/>
    </source>
</evidence>
<dbReference type="OrthoDB" id="6627536at2759"/>
<evidence type="ECO:0000256" key="16">
    <source>
        <dbReference type="SAM" id="MobiDB-lite"/>
    </source>
</evidence>
<dbReference type="PROSITE" id="PS51570">
    <property type="entry name" value="SAM_MT43_SUVAR420_2"/>
    <property type="match status" value="1"/>
</dbReference>
<dbReference type="Gene3D" id="1.10.10.1700">
    <property type="entry name" value="Histone-lysine N-methyltransferase"/>
    <property type="match status" value="1"/>
</dbReference>
<keyword evidence="9" id="KW-0156">Chromatin regulator</keyword>
<evidence type="ECO:0000256" key="2">
    <source>
        <dbReference type="ARBA" id="ARBA00004286"/>
    </source>
</evidence>
<dbReference type="GO" id="GO:0032259">
    <property type="term" value="P:methylation"/>
    <property type="evidence" value="ECO:0007669"/>
    <property type="project" value="UniProtKB-KW"/>
</dbReference>
<accession>A0A2A3ER67</accession>
<dbReference type="InterPro" id="IPR039977">
    <property type="entry name" value="Suv4-20/Set9"/>
</dbReference>
<dbReference type="CDD" id="cd19186">
    <property type="entry name" value="SET_Suv4-20"/>
    <property type="match status" value="1"/>
</dbReference>
<name>A0A2A3ER67_APICC</name>
<evidence type="ECO:0000256" key="5">
    <source>
        <dbReference type="ARBA" id="ARBA00022491"/>
    </source>
</evidence>
<feature type="domain" description="SET" evidence="17">
    <location>
        <begin position="152"/>
        <end position="263"/>
    </location>
</feature>
<evidence type="ECO:0000256" key="13">
    <source>
        <dbReference type="ARBA" id="ARBA00051837"/>
    </source>
</evidence>
<dbReference type="Proteomes" id="UP000242457">
    <property type="component" value="Unassembled WGS sequence"/>
</dbReference>
<dbReference type="InterPro" id="IPR025790">
    <property type="entry name" value="Suv4-20_animal"/>
</dbReference>
<evidence type="ECO:0000256" key="6">
    <source>
        <dbReference type="ARBA" id="ARBA00022603"/>
    </source>
</evidence>
<evidence type="ECO:0000313" key="18">
    <source>
        <dbReference type="EMBL" id="PBC34228.1"/>
    </source>
</evidence>
<dbReference type="FunFam" id="1.10.10.1700:FF:000001">
    <property type="entry name" value="Histone-lysine N-methyltransferase"/>
    <property type="match status" value="1"/>
</dbReference>
<keyword evidence="8" id="KW-0949">S-adenosyl-L-methionine</keyword>
<proteinExistence type="predicted"/>
<dbReference type="FunFam" id="2.170.270.10:FF:000006">
    <property type="entry name" value="Histone-lysine N-methyltransferase"/>
    <property type="match status" value="1"/>
</dbReference>
<evidence type="ECO:0000259" key="17">
    <source>
        <dbReference type="PROSITE" id="PS50280"/>
    </source>
</evidence>
<keyword evidence="7 18" id="KW-0808">Transferase</keyword>
<evidence type="ECO:0000313" key="19">
    <source>
        <dbReference type="Proteomes" id="UP000242457"/>
    </source>
</evidence>
<evidence type="ECO:0000256" key="1">
    <source>
        <dbReference type="ARBA" id="ARBA00004123"/>
    </source>
</evidence>
<comment type="subcellular location">
    <subcellularLocation>
        <location evidence="2">Chromosome</location>
    </subcellularLocation>
    <subcellularLocation>
        <location evidence="1">Nucleus</location>
    </subcellularLocation>
</comment>
<dbReference type="STRING" id="94128.A0A2A3ER67"/>
<dbReference type="InterPro" id="IPR044426">
    <property type="entry name" value="Suv4-20_SET"/>
</dbReference>
<dbReference type="GO" id="GO:0005694">
    <property type="term" value="C:chromosome"/>
    <property type="evidence" value="ECO:0007669"/>
    <property type="project" value="UniProtKB-SubCell"/>
</dbReference>
<keyword evidence="6 18" id="KW-0489">Methyltransferase</keyword>
<feature type="region of interest" description="Disordered" evidence="16">
    <location>
        <begin position="1100"/>
        <end position="1134"/>
    </location>
</feature>
<dbReference type="InterPro" id="IPR046341">
    <property type="entry name" value="SET_dom_sf"/>
</dbReference>
<keyword evidence="4" id="KW-0158">Chromosome</keyword>
<evidence type="ECO:0000256" key="9">
    <source>
        <dbReference type="ARBA" id="ARBA00022853"/>
    </source>
</evidence>
<dbReference type="PANTHER" id="PTHR12977">
    <property type="entry name" value="SUPPRESSOR OF VARIEGATION 4-20-RELATED"/>
    <property type="match status" value="1"/>
</dbReference>
<keyword evidence="5" id="KW-0678">Repressor</keyword>
<feature type="compositionally biased region" description="Basic residues" evidence="16">
    <location>
        <begin position="1103"/>
        <end position="1121"/>
    </location>
</feature>
<evidence type="ECO:0000256" key="12">
    <source>
        <dbReference type="ARBA" id="ARBA00023242"/>
    </source>
</evidence>
<evidence type="ECO:0000256" key="7">
    <source>
        <dbReference type="ARBA" id="ARBA00022679"/>
    </source>
</evidence>
<comment type="catalytic activity">
    <reaction evidence="13">
        <text>N(6)-methyl-L-lysyl(20)-[histone H4] + S-adenosyl-L-methionine = N(6),N(6)-dimethyl-L-lysyl(20)-[histone H4] + S-adenosyl-L-homocysteine + H(+)</text>
        <dbReference type="Rhea" id="RHEA:60348"/>
        <dbReference type="Rhea" id="RHEA-COMP:15555"/>
        <dbReference type="Rhea" id="RHEA-COMP:15556"/>
        <dbReference type="ChEBI" id="CHEBI:15378"/>
        <dbReference type="ChEBI" id="CHEBI:57856"/>
        <dbReference type="ChEBI" id="CHEBI:59789"/>
        <dbReference type="ChEBI" id="CHEBI:61929"/>
        <dbReference type="ChEBI" id="CHEBI:61976"/>
        <dbReference type="EC" id="2.1.1.362"/>
    </reaction>
</comment>
<dbReference type="AlphaFoldDB" id="A0A2A3ER67"/>
<dbReference type="GO" id="GO:0005634">
    <property type="term" value="C:nucleus"/>
    <property type="evidence" value="ECO:0007669"/>
    <property type="project" value="UniProtKB-SubCell"/>
</dbReference>
<dbReference type="EC" id="2.1.1.362" evidence="3"/>
<evidence type="ECO:0000256" key="15">
    <source>
        <dbReference type="ARBA" id="ARBA00071597"/>
    </source>
</evidence>
<dbReference type="EMBL" id="KZ288192">
    <property type="protein sequence ID" value="PBC34228.1"/>
    <property type="molecule type" value="Genomic_DNA"/>
</dbReference>
<gene>
    <name evidence="18" type="ORF">APICC_02828</name>
</gene>
<evidence type="ECO:0000256" key="10">
    <source>
        <dbReference type="ARBA" id="ARBA00023015"/>
    </source>
</evidence>
<organism evidence="18 19">
    <name type="scientific">Apis cerana cerana</name>
    <name type="common">Oriental honeybee</name>
    <dbReference type="NCBI Taxonomy" id="94128"/>
    <lineage>
        <taxon>Eukaryota</taxon>
        <taxon>Metazoa</taxon>
        <taxon>Ecdysozoa</taxon>
        <taxon>Arthropoda</taxon>
        <taxon>Hexapoda</taxon>
        <taxon>Insecta</taxon>
        <taxon>Pterygota</taxon>
        <taxon>Neoptera</taxon>
        <taxon>Endopterygota</taxon>
        <taxon>Hymenoptera</taxon>
        <taxon>Apocrita</taxon>
        <taxon>Aculeata</taxon>
        <taxon>Apoidea</taxon>
        <taxon>Anthophila</taxon>
        <taxon>Apidae</taxon>
        <taxon>Apis</taxon>
    </lineage>
</organism>
<dbReference type="PANTHER" id="PTHR12977:SF4">
    <property type="entry name" value="HISTONE-LYSINE N-METHYLTRANSFERASE KMT5B"/>
    <property type="match status" value="1"/>
</dbReference>
<comment type="catalytic activity">
    <reaction evidence="14">
        <text>N(6),N(6)-dimethyl-L-lysyl(20)-[histone H4] + S-adenosyl-L-methionine = N(6),N(6),N(6)-trimethyl-L-lysyl(20)-[histone H4] + S-adenosyl-L-homocysteine + H(+)</text>
        <dbReference type="Rhea" id="RHEA:61992"/>
        <dbReference type="Rhea" id="RHEA-COMP:15556"/>
        <dbReference type="Rhea" id="RHEA-COMP:15998"/>
        <dbReference type="ChEBI" id="CHEBI:15378"/>
        <dbReference type="ChEBI" id="CHEBI:57856"/>
        <dbReference type="ChEBI" id="CHEBI:59789"/>
        <dbReference type="ChEBI" id="CHEBI:61961"/>
        <dbReference type="ChEBI" id="CHEBI:61976"/>
    </reaction>
</comment>
<evidence type="ECO:0000256" key="3">
    <source>
        <dbReference type="ARBA" id="ARBA00012188"/>
    </source>
</evidence>
<keyword evidence="12" id="KW-0539">Nucleus</keyword>
<dbReference type="GO" id="GO:0140941">
    <property type="term" value="F:histone H4K20me methyltransferase activity"/>
    <property type="evidence" value="ECO:0007669"/>
    <property type="project" value="UniProtKB-EC"/>
</dbReference>
<keyword evidence="11" id="KW-0804">Transcription</keyword>